<comment type="catalytic activity">
    <reaction evidence="11">
        <text>tRNA(His) + L-histidine + ATP = L-histidyl-tRNA(His) + AMP + diphosphate + H(+)</text>
        <dbReference type="Rhea" id="RHEA:17313"/>
        <dbReference type="Rhea" id="RHEA-COMP:9665"/>
        <dbReference type="Rhea" id="RHEA-COMP:9689"/>
        <dbReference type="ChEBI" id="CHEBI:15378"/>
        <dbReference type="ChEBI" id="CHEBI:30616"/>
        <dbReference type="ChEBI" id="CHEBI:33019"/>
        <dbReference type="ChEBI" id="CHEBI:57595"/>
        <dbReference type="ChEBI" id="CHEBI:78442"/>
        <dbReference type="ChEBI" id="CHEBI:78527"/>
        <dbReference type="ChEBI" id="CHEBI:456215"/>
        <dbReference type="EC" id="6.1.1.21"/>
    </reaction>
</comment>
<dbReference type="InterPro" id="IPR041715">
    <property type="entry name" value="HisRS-like_core"/>
</dbReference>
<evidence type="ECO:0000256" key="3">
    <source>
        <dbReference type="ARBA" id="ARBA00012815"/>
    </source>
</evidence>
<dbReference type="GO" id="GO:0032543">
    <property type="term" value="P:mitochondrial translation"/>
    <property type="evidence" value="ECO:0007669"/>
    <property type="project" value="TreeGrafter"/>
</dbReference>
<evidence type="ECO:0000256" key="11">
    <source>
        <dbReference type="ARBA" id="ARBA00047639"/>
    </source>
</evidence>
<dbReference type="GO" id="GO:0005739">
    <property type="term" value="C:mitochondrion"/>
    <property type="evidence" value="ECO:0007669"/>
    <property type="project" value="TreeGrafter"/>
</dbReference>
<evidence type="ECO:0000313" key="14">
    <source>
        <dbReference type="EMBL" id="ORX51935.1"/>
    </source>
</evidence>
<dbReference type="STRING" id="101127.A0A1X2GEF1"/>
<dbReference type="InterPro" id="IPR004516">
    <property type="entry name" value="HisRS/HisZ"/>
</dbReference>
<dbReference type="EMBL" id="MCGT01000019">
    <property type="protein sequence ID" value="ORX51935.1"/>
    <property type="molecule type" value="Genomic_DNA"/>
</dbReference>
<keyword evidence="9 14" id="KW-0030">Aminoacyl-tRNA synthetase</keyword>
<dbReference type="Gene3D" id="3.30.930.10">
    <property type="entry name" value="Bira Bifunctional Protein, Domain 2"/>
    <property type="match status" value="1"/>
</dbReference>
<dbReference type="SUPFAM" id="SSF55681">
    <property type="entry name" value="Class II aaRS and biotin synthetases"/>
    <property type="match status" value="1"/>
</dbReference>
<dbReference type="PIRSF" id="PIRSF001549">
    <property type="entry name" value="His-tRNA_synth"/>
    <property type="match status" value="1"/>
</dbReference>
<keyword evidence="15" id="KW-1185">Reference proteome</keyword>
<dbReference type="InterPro" id="IPR015807">
    <property type="entry name" value="His-tRNA-ligase"/>
</dbReference>
<dbReference type="Gene3D" id="3.40.50.800">
    <property type="entry name" value="Anticodon-binding domain"/>
    <property type="match status" value="1"/>
</dbReference>
<evidence type="ECO:0000259" key="13">
    <source>
        <dbReference type="PROSITE" id="PS50862"/>
    </source>
</evidence>
<gene>
    <name evidence="14" type="ORF">DM01DRAFT_1336927</name>
</gene>
<dbReference type="EC" id="6.1.1.21" evidence="3"/>
<dbReference type="PANTHER" id="PTHR11476">
    <property type="entry name" value="HISTIDYL-TRNA SYNTHETASE"/>
    <property type="match status" value="1"/>
</dbReference>
<name>A0A1X2GEF1_9FUNG</name>
<feature type="binding site" evidence="12">
    <location>
        <position position="107"/>
    </location>
    <ligand>
        <name>L-histidine</name>
        <dbReference type="ChEBI" id="CHEBI:57595"/>
    </ligand>
</feature>
<dbReference type="AlphaFoldDB" id="A0A1X2GEF1"/>
<organism evidence="14 15">
    <name type="scientific">Hesseltinella vesiculosa</name>
    <dbReference type="NCBI Taxonomy" id="101127"/>
    <lineage>
        <taxon>Eukaryota</taxon>
        <taxon>Fungi</taxon>
        <taxon>Fungi incertae sedis</taxon>
        <taxon>Mucoromycota</taxon>
        <taxon>Mucoromycotina</taxon>
        <taxon>Mucoromycetes</taxon>
        <taxon>Mucorales</taxon>
        <taxon>Cunninghamellaceae</taxon>
        <taxon>Hesseltinella</taxon>
    </lineage>
</organism>
<dbReference type="CDD" id="cd00859">
    <property type="entry name" value="HisRS_anticodon"/>
    <property type="match status" value="1"/>
</dbReference>
<evidence type="ECO:0000256" key="4">
    <source>
        <dbReference type="ARBA" id="ARBA00022490"/>
    </source>
</evidence>
<keyword evidence="4" id="KW-0963">Cytoplasm</keyword>
<comment type="similarity">
    <text evidence="2">Belongs to the class-II aminoacyl-tRNA synthetase family.</text>
</comment>
<evidence type="ECO:0000313" key="15">
    <source>
        <dbReference type="Proteomes" id="UP000242146"/>
    </source>
</evidence>
<proteinExistence type="inferred from homology"/>
<keyword evidence="5" id="KW-0436">Ligase</keyword>
<feature type="binding site" evidence="12">
    <location>
        <begin position="265"/>
        <end position="266"/>
    </location>
    <ligand>
        <name>L-histidine</name>
        <dbReference type="ChEBI" id="CHEBI:57595"/>
    </ligand>
</feature>
<dbReference type="GO" id="GO:0005524">
    <property type="term" value="F:ATP binding"/>
    <property type="evidence" value="ECO:0007669"/>
    <property type="project" value="UniProtKB-KW"/>
</dbReference>
<dbReference type="SUPFAM" id="SSF52954">
    <property type="entry name" value="Class II aaRS ABD-related"/>
    <property type="match status" value="1"/>
</dbReference>
<keyword evidence="7" id="KW-0067">ATP-binding</keyword>
<sequence length="439" mass="49329">MAVRQHIFDTITQIFRRHGAVTIDTPVMELTEILAGKYGEDSKLIYDLADQGGEQCSLRYDLTVPFARYMAMHGKPSQYQCKRYQLAKVYRRDQPAMTKGRLREFYQCDFDIAGQYDLMIPDTEILCVLKETLDSLQLPVDYDIKLNHRQLLDGVFRVAGVAPDAVRAVSSTIDKLDKQPWTEVHYELMHERGLDKNVADRIGHYVQQNGDAQLLQKLADEPTLMANPQASQGIRELQLLMDYGEVFDIRDKIKVDLSLARGLDYYTGIIYEAVTHGTHGVGSIAAGGRYDDLVGMLLNKPNKKIPCVGVSIGVERIFSLLMEMHQQGHSDSSIRGSPTQVYVISVGDGLVKQRMQIAKELWDAGIAASYMYKSKPKLEKQWAVCDREAIPLAVIIGQDELDQGVVRIKDMSNKDEAQGKGQTLPRSGMVSAVLDRLSR</sequence>
<evidence type="ECO:0000256" key="7">
    <source>
        <dbReference type="ARBA" id="ARBA00022840"/>
    </source>
</evidence>
<dbReference type="PROSITE" id="PS50862">
    <property type="entry name" value="AA_TRNA_LIGASE_II"/>
    <property type="match status" value="1"/>
</dbReference>
<evidence type="ECO:0000256" key="1">
    <source>
        <dbReference type="ARBA" id="ARBA00004496"/>
    </source>
</evidence>
<comment type="caution">
    <text evidence="14">The sequence shown here is derived from an EMBL/GenBank/DDBJ whole genome shotgun (WGS) entry which is preliminary data.</text>
</comment>
<dbReference type="NCBIfam" id="TIGR00442">
    <property type="entry name" value="hisS"/>
    <property type="match status" value="1"/>
</dbReference>
<evidence type="ECO:0000256" key="6">
    <source>
        <dbReference type="ARBA" id="ARBA00022741"/>
    </source>
</evidence>
<dbReference type="GO" id="GO:0006427">
    <property type="term" value="P:histidyl-tRNA aminoacylation"/>
    <property type="evidence" value="ECO:0007669"/>
    <property type="project" value="InterPro"/>
</dbReference>
<evidence type="ECO:0000256" key="8">
    <source>
        <dbReference type="ARBA" id="ARBA00022917"/>
    </source>
</evidence>
<dbReference type="Pfam" id="PF03129">
    <property type="entry name" value="HGTP_anticodon"/>
    <property type="match status" value="1"/>
</dbReference>
<feature type="binding site" evidence="12">
    <location>
        <position position="91"/>
    </location>
    <ligand>
        <name>L-histidine</name>
        <dbReference type="ChEBI" id="CHEBI:57595"/>
    </ligand>
</feature>
<keyword evidence="6" id="KW-0547">Nucleotide-binding</keyword>
<protein>
    <recommendedName>
        <fullName evidence="3">histidine--tRNA ligase</fullName>
        <ecNumber evidence="3">6.1.1.21</ecNumber>
    </recommendedName>
    <alternativeName>
        <fullName evidence="10">Histidyl-tRNA synthetase</fullName>
    </alternativeName>
</protein>
<dbReference type="GO" id="GO:0004821">
    <property type="term" value="F:histidine-tRNA ligase activity"/>
    <property type="evidence" value="ECO:0007669"/>
    <property type="project" value="UniProtKB-EC"/>
</dbReference>
<dbReference type="InterPro" id="IPR045864">
    <property type="entry name" value="aa-tRNA-synth_II/BPL/LPL"/>
</dbReference>
<accession>A0A1X2GEF1</accession>
<reference evidence="14 15" key="1">
    <citation type="submission" date="2016-07" db="EMBL/GenBank/DDBJ databases">
        <title>Pervasive Adenine N6-methylation of Active Genes in Fungi.</title>
        <authorList>
            <consortium name="DOE Joint Genome Institute"/>
            <person name="Mondo S.J."/>
            <person name="Dannebaum R.O."/>
            <person name="Kuo R.C."/>
            <person name="Labutti K."/>
            <person name="Haridas S."/>
            <person name="Kuo A."/>
            <person name="Salamov A."/>
            <person name="Ahrendt S.R."/>
            <person name="Lipzen A."/>
            <person name="Sullivan W."/>
            <person name="Andreopoulos W.B."/>
            <person name="Clum A."/>
            <person name="Lindquist E."/>
            <person name="Daum C."/>
            <person name="Ramamoorthy G.K."/>
            <person name="Gryganskyi A."/>
            <person name="Culley D."/>
            <person name="Magnuson J.K."/>
            <person name="James T.Y."/>
            <person name="O'Malley M.A."/>
            <person name="Stajich J.E."/>
            <person name="Spatafora J.W."/>
            <person name="Visel A."/>
            <person name="Grigoriev I.V."/>
        </authorList>
    </citation>
    <scope>NUCLEOTIDE SEQUENCE [LARGE SCALE GENOMIC DNA]</scope>
    <source>
        <strain evidence="14 15">NRRL 3301</strain>
    </source>
</reference>
<dbReference type="FunFam" id="3.40.50.800:FF:000015">
    <property type="entry name" value="Histidyl-tRNA synthetase, mitochondrial"/>
    <property type="match status" value="1"/>
</dbReference>
<dbReference type="Proteomes" id="UP000242146">
    <property type="component" value="Unassembled WGS sequence"/>
</dbReference>
<keyword evidence="8" id="KW-0648">Protein biosynthesis</keyword>
<dbReference type="FunFam" id="3.30.930.10:FF:000061">
    <property type="entry name" value="Histidine--tRNA ligase, cytoplasmic"/>
    <property type="match status" value="1"/>
</dbReference>
<feature type="binding site" evidence="12">
    <location>
        <position position="111"/>
    </location>
    <ligand>
        <name>L-histidine</name>
        <dbReference type="ChEBI" id="CHEBI:57595"/>
    </ligand>
</feature>
<dbReference type="Pfam" id="PF13393">
    <property type="entry name" value="tRNA-synt_His"/>
    <property type="match status" value="1"/>
</dbReference>
<feature type="domain" description="Aminoacyl-transfer RNA synthetases class-II family profile" evidence="13">
    <location>
        <begin position="1"/>
        <end position="338"/>
    </location>
</feature>
<dbReference type="CDD" id="cd00773">
    <property type="entry name" value="HisRS-like_core"/>
    <property type="match status" value="1"/>
</dbReference>
<feature type="binding site" evidence="12">
    <location>
        <begin position="61"/>
        <end position="63"/>
    </location>
    <ligand>
        <name>L-histidine</name>
        <dbReference type="ChEBI" id="CHEBI:57595"/>
    </ligand>
</feature>
<comment type="subcellular location">
    <subcellularLocation>
        <location evidence="1">Cytoplasm</location>
    </subcellularLocation>
</comment>
<evidence type="ECO:0000256" key="12">
    <source>
        <dbReference type="PIRSR" id="PIRSR001549-1"/>
    </source>
</evidence>
<dbReference type="InterPro" id="IPR033656">
    <property type="entry name" value="HisRS_anticodon"/>
</dbReference>
<evidence type="ECO:0000256" key="9">
    <source>
        <dbReference type="ARBA" id="ARBA00023146"/>
    </source>
</evidence>
<dbReference type="InterPro" id="IPR036621">
    <property type="entry name" value="Anticodon-bd_dom_sf"/>
</dbReference>
<evidence type="ECO:0000256" key="2">
    <source>
        <dbReference type="ARBA" id="ARBA00008226"/>
    </source>
</evidence>
<dbReference type="GO" id="GO:0003723">
    <property type="term" value="F:RNA binding"/>
    <property type="evidence" value="ECO:0007669"/>
    <property type="project" value="TreeGrafter"/>
</dbReference>
<dbReference type="InterPro" id="IPR004154">
    <property type="entry name" value="Anticodon-bd"/>
</dbReference>
<feature type="binding site" evidence="12">
    <location>
        <position position="261"/>
    </location>
    <ligand>
        <name>L-histidine</name>
        <dbReference type="ChEBI" id="CHEBI:57595"/>
    </ligand>
</feature>
<evidence type="ECO:0000256" key="10">
    <source>
        <dbReference type="ARBA" id="ARBA00030619"/>
    </source>
</evidence>
<dbReference type="PANTHER" id="PTHR11476:SF7">
    <property type="entry name" value="HISTIDINE--TRNA LIGASE"/>
    <property type="match status" value="1"/>
</dbReference>
<dbReference type="GO" id="GO:0005829">
    <property type="term" value="C:cytosol"/>
    <property type="evidence" value="ECO:0007669"/>
    <property type="project" value="TreeGrafter"/>
</dbReference>
<dbReference type="OrthoDB" id="1906957at2759"/>
<evidence type="ECO:0000256" key="5">
    <source>
        <dbReference type="ARBA" id="ARBA00022598"/>
    </source>
</evidence>
<dbReference type="InterPro" id="IPR006195">
    <property type="entry name" value="aa-tRNA-synth_II"/>
</dbReference>